<evidence type="ECO:0008006" key="5">
    <source>
        <dbReference type="Google" id="ProtNLM"/>
    </source>
</evidence>
<feature type="compositionally biased region" description="Polar residues" evidence="2">
    <location>
        <begin position="57"/>
        <end position="72"/>
    </location>
</feature>
<organism evidence="3 4">
    <name type="scientific">Linnemannia schmuckeri</name>
    <dbReference type="NCBI Taxonomy" id="64567"/>
    <lineage>
        <taxon>Eukaryota</taxon>
        <taxon>Fungi</taxon>
        <taxon>Fungi incertae sedis</taxon>
        <taxon>Mucoromycota</taxon>
        <taxon>Mortierellomycotina</taxon>
        <taxon>Mortierellomycetes</taxon>
        <taxon>Mortierellales</taxon>
        <taxon>Mortierellaceae</taxon>
        <taxon>Linnemannia</taxon>
    </lineage>
</organism>
<evidence type="ECO:0000256" key="1">
    <source>
        <dbReference type="ARBA" id="ARBA00022737"/>
    </source>
</evidence>
<dbReference type="InterPro" id="IPR011990">
    <property type="entry name" value="TPR-like_helical_dom_sf"/>
</dbReference>
<dbReference type="OrthoDB" id="2432706at2759"/>
<feature type="region of interest" description="Disordered" evidence="2">
    <location>
        <begin position="101"/>
        <end position="153"/>
    </location>
</feature>
<dbReference type="AlphaFoldDB" id="A0A9P5S565"/>
<comment type="caution">
    <text evidence="3">The sequence shown here is derived from an EMBL/GenBank/DDBJ whole genome shotgun (WGS) entry which is preliminary data.</text>
</comment>
<dbReference type="PANTHER" id="PTHR46430:SF1">
    <property type="entry name" value="CHITIN SYNTHASE REGULATOR SKT5-RELATED"/>
    <property type="match status" value="1"/>
</dbReference>
<dbReference type="SMART" id="SM00671">
    <property type="entry name" value="SEL1"/>
    <property type="match status" value="3"/>
</dbReference>
<dbReference type="EMBL" id="JAAAUQ010000096">
    <property type="protein sequence ID" value="KAF9154813.1"/>
    <property type="molecule type" value="Genomic_DNA"/>
</dbReference>
<reference evidence="3" key="1">
    <citation type="journal article" date="2020" name="Fungal Divers.">
        <title>Resolving the Mortierellaceae phylogeny through synthesis of multi-gene phylogenetics and phylogenomics.</title>
        <authorList>
            <person name="Vandepol N."/>
            <person name="Liber J."/>
            <person name="Desiro A."/>
            <person name="Na H."/>
            <person name="Kennedy M."/>
            <person name="Barry K."/>
            <person name="Grigoriev I.V."/>
            <person name="Miller A.N."/>
            <person name="O'Donnell K."/>
            <person name="Stajich J.E."/>
            <person name="Bonito G."/>
        </authorList>
    </citation>
    <scope>NUCLEOTIDE SEQUENCE</scope>
    <source>
        <strain evidence="3">NRRL 6426</strain>
    </source>
</reference>
<dbReference type="SUPFAM" id="SSF81901">
    <property type="entry name" value="HCP-like"/>
    <property type="match status" value="1"/>
</dbReference>
<dbReference type="PANTHER" id="PTHR46430">
    <property type="entry name" value="PROTEIN SKT5-RELATED"/>
    <property type="match status" value="1"/>
</dbReference>
<dbReference type="Proteomes" id="UP000748756">
    <property type="component" value="Unassembled WGS sequence"/>
</dbReference>
<evidence type="ECO:0000313" key="4">
    <source>
        <dbReference type="Proteomes" id="UP000748756"/>
    </source>
</evidence>
<sequence length="316" mass="35045">MASTLAMEFNFPLKKAFVPPQPSNNDTVDSDVHAKARSNDNSPVQALPLNKTPRQYGRQSFSQKSAGTSSLNPNNTSLFHFLEQTGTDALSQYLQSVMTHQENNSTGSTSRGITKLYNQSDDSDDDNDSDWTDESDSVPIGDSSKDNTKAPVANPSQQELEALIDNNIEAISKHLNHLAAQAKRRDIELKYKLAESHRMGSNGVIRSDEIAIELYLKAAREGHAGAQLRLGGYYEEGFSVPKDYVKAFEWYLKAAMQGHVHAQCNVGYMYKNGYGVREDKNVALEWFLKAANGGYMPARLAYVHLKEDGYSPPSKK</sequence>
<feature type="compositionally biased region" description="Polar residues" evidence="2">
    <location>
        <begin position="101"/>
        <end position="119"/>
    </location>
</feature>
<proteinExistence type="predicted"/>
<gene>
    <name evidence="3" type="ORF">BG015_011927</name>
</gene>
<dbReference type="InterPro" id="IPR051726">
    <property type="entry name" value="Chitin_Synth_Reg"/>
</dbReference>
<dbReference type="InterPro" id="IPR006597">
    <property type="entry name" value="Sel1-like"/>
</dbReference>
<evidence type="ECO:0000256" key="2">
    <source>
        <dbReference type="SAM" id="MobiDB-lite"/>
    </source>
</evidence>
<accession>A0A9P5S565</accession>
<evidence type="ECO:0000313" key="3">
    <source>
        <dbReference type="EMBL" id="KAF9154813.1"/>
    </source>
</evidence>
<dbReference type="Pfam" id="PF08238">
    <property type="entry name" value="Sel1"/>
    <property type="match status" value="3"/>
</dbReference>
<keyword evidence="4" id="KW-1185">Reference proteome</keyword>
<name>A0A9P5S565_9FUNG</name>
<dbReference type="Gene3D" id="1.25.40.10">
    <property type="entry name" value="Tetratricopeptide repeat domain"/>
    <property type="match status" value="1"/>
</dbReference>
<feature type="compositionally biased region" description="Acidic residues" evidence="2">
    <location>
        <begin position="121"/>
        <end position="136"/>
    </location>
</feature>
<feature type="region of interest" description="Disordered" evidence="2">
    <location>
        <begin position="18"/>
        <end position="72"/>
    </location>
</feature>
<protein>
    <recommendedName>
        <fullName evidence="5">HCP-like protein</fullName>
    </recommendedName>
</protein>
<keyword evidence="1" id="KW-0677">Repeat</keyword>